<organism evidence="5 6">
    <name type="scientific">Bifidobacterium adolescentis</name>
    <dbReference type="NCBI Taxonomy" id="1680"/>
    <lineage>
        <taxon>Bacteria</taxon>
        <taxon>Bacillati</taxon>
        <taxon>Actinomycetota</taxon>
        <taxon>Actinomycetes</taxon>
        <taxon>Bifidobacteriales</taxon>
        <taxon>Bifidobacteriaceae</taxon>
        <taxon>Bifidobacterium</taxon>
    </lineage>
</organism>
<evidence type="ECO:0000313" key="6">
    <source>
        <dbReference type="Proteomes" id="UP000095647"/>
    </source>
</evidence>
<dbReference type="Gene3D" id="1.10.260.40">
    <property type="entry name" value="lambda repressor-like DNA-binding domains"/>
    <property type="match status" value="1"/>
</dbReference>
<sequence>MAKVTLRDVAEAAGVSIATASWAVNDNRDVQITESTRRKVRRAADELGYHHNALARGLARGRSDIIGFISDGVATSPFAGQVIQGAQDEAWRNGKILLVVDTDGRKDVERRTFSFMFEHQVEGIIGLATMY</sequence>
<evidence type="ECO:0000256" key="1">
    <source>
        <dbReference type="ARBA" id="ARBA00022491"/>
    </source>
</evidence>
<dbReference type="InterPro" id="IPR028082">
    <property type="entry name" value="Peripla_BP_I"/>
</dbReference>
<evidence type="ECO:0000313" key="5">
    <source>
        <dbReference type="EMBL" id="CUN38209.1"/>
    </source>
</evidence>
<keyword evidence="4" id="KW-0804">Transcription</keyword>
<reference evidence="5 6" key="1">
    <citation type="submission" date="2015-09" db="EMBL/GenBank/DDBJ databases">
        <authorList>
            <consortium name="Pathogen Informatics"/>
        </authorList>
    </citation>
    <scope>NUCLEOTIDE SEQUENCE [LARGE SCALE GENOMIC DNA]</scope>
    <source>
        <strain evidence="5 6">2789STDY5608824</strain>
    </source>
</reference>
<dbReference type="PROSITE" id="PS00356">
    <property type="entry name" value="HTH_LACI_1"/>
    <property type="match status" value="1"/>
</dbReference>
<dbReference type="InterPro" id="IPR000843">
    <property type="entry name" value="HTH_LacI"/>
</dbReference>
<dbReference type="RefSeq" id="WP_229081482.1">
    <property type="nucleotide sequence ID" value="NZ_CP024959.1"/>
</dbReference>
<accession>A0A173WFB8</accession>
<dbReference type="GO" id="GO:0003700">
    <property type="term" value="F:DNA-binding transcription factor activity"/>
    <property type="evidence" value="ECO:0007669"/>
    <property type="project" value="TreeGrafter"/>
</dbReference>
<keyword evidence="3" id="KW-0238">DNA-binding</keyword>
<dbReference type="Gene3D" id="3.40.50.2300">
    <property type="match status" value="1"/>
</dbReference>
<evidence type="ECO:0000256" key="4">
    <source>
        <dbReference type="ARBA" id="ARBA00023163"/>
    </source>
</evidence>
<dbReference type="SMART" id="SM00354">
    <property type="entry name" value="HTH_LACI"/>
    <property type="match status" value="1"/>
</dbReference>
<dbReference type="SUPFAM" id="SSF53822">
    <property type="entry name" value="Periplasmic binding protein-like I"/>
    <property type="match status" value="1"/>
</dbReference>
<dbReference type="AlphaFoldDB" id="A0A173WFB8"/>
<keyword evidence="1" id="KW-0678">Repressor</keyword>
<dbReference type="PROSITE" id="PS50932">
    <property type="entry name" value="HTH_LACI_2"/>
    <property type="match status" value="1"/>
</dbReference>
<dbReference type="GO" id="GO:0000976">
    <property type="term" value="F:transcription cis-regulatory region binding"/>
    <property type="evidence" value="ECO:0007669"/>
    <property type="project" value="TreeGrafter"/>
</dbReference>
<dbReference type="Pfam" id="PF00356">
    <property type="entry name" value="LacI"/>
    <property type="match status" value="1"/>
</dbReference>
<dbReference type="PANTHER" id="PTHR30146:SF148">
    <property type="entry name" value="HTH-TYPE TRANSCRIPTIONAL REPRESSOR PURR-RELATED"/>
    <property type="match status" value="1"/>
</dbReference>
<proteinExistence type="predicted"/>
<dbReference type="PANTHER" id="PTHR30146">
    <property type="entry name" value="LACI-RELATED TRANSCRIPTIONAL REPRESSOR"/>
    <property type="match status" value="1"/>
</dbReference>
<dbReference type="EMBL" id="CYYI01000001">
    <property type="protein sequence ID" value="CUN38209.1"/>
    <property type="molecule type" value="Genomic_DNA"/>
</dbReference>
<gene>
    <name evidence="5" type="primary">ccpA_3</name>
    <name evidence="5" type="ORF">ERS852382_00218</name>
</gene>
<name>A0A173WFB8_BIFAD</name>
<keyword evidence="2" id="KW-0805">Transcription regulation</keyword>
<dbReference type="CDD" id="cd01392">
    <property type="entry name" value="HTH_LacI"/>
    <property type="match status" value="1"/>
</dbReference>
<protein>
    <submittedName>
        <fullName evidence="5">LacI-type transcriptional regulator</fullName>
    </submittedName>
</protein>
<dbReference type="InterPro" id="IPR010982">
    <property type="entry name" value="Lambda_DNA-bd_dom_sf"/>
</dbReference>
<evidence type="ECO:0000256" key="2">
    <source>
        <dbReference type="ARBA" id="ARBA00023015"/>
    </source>
</evidence>
<evidence type="ECO:0000256" key="3">
    <source>
        <dbReference type="ARBA" id="ARBA00023125"/>
    </source>
</evidence>
<dbReference type="SUPFAM" id="SSF47413">
    <property type="entry name" value="lambda repressor-like DNA-binding domains"/>
    <property type="match status" value="1"/>
</dbReference>
<dbReference type="Proteomes" id="UP000095647">
    <property type="component" value="Unassembled WGS sequence"/>
</dbReference>